<dbReference type="InterPro" id="IPR057088">
    <property type="entry name" value="GLRG_09195_Thiored"/>
</dbReference>
<organism evidence="5 6">
    <name type="scientific">Venustampulla echinocandica</name>
    <dbReference type="NCBI Taxonomy" id="2656787"/>
    <lineage>
        <taxon>Eukaryota</taxon>
        <taxon>Fungi</taxon>
        <taxon>Dikarya</taxon>
        <taxon>Ascomycota</taxon>
        <taxon>Pezizomycotina</taxon>
        <taxon>Leotiomycetes</taxon>
        <taxon>Helotiales</taxon>
        <taxon>Pleuroascaceae</taxon>
        <taxon>Venustampulla</taxon>
    </lineage>
</organism>
<sequence length="970" mass="107020">MFQIDEHNLPVVQTRQALLLLDLQNDFVSTDGLLAVDEPRDFLDNILELLPHFRASKNNVIWVRSQVGASRPVNQLSRDSESVITDDQLLPGHRRAGQRVRPMPSQKLLERHSRIAMANGLEPSINNESIEVDDGEEEEEEGGIEETFLTFSPHTKPRVALSYSPGGNFAGQAVKAMDMTQDLIFQKSYYSAFKEGTLLQVMRGKLVTEIFLCGSLTNISVFATAMDAARHGFAITILEDCLGYRSKARHDEALRQLTLSTGCDIISSKELIHDLSLKADLQSKLPRNDQPWVRKGDDLENRMARLKLRRAGQSSSKRPAGASENTRAITADVAASSGGSQSSISLEADEEWTPPVKSAVAEGKKRERVPTKIKTRQRHLKPGLNGIDGAATHGRRSISPTSATLTGAAQALESILPHLEADNVPEPSAELTDPSGAPAKTSEQVPSTEIRTNGGLIEVTGDHDPKVEPPTSSHKESGSPKGLERPSTKLCEGDTTIITGLIDDKLADGIFEKVRDEVRWQKMSHQGGNVPRLVAVQGQVEEDGSTPIYRHPADESPPLLPFSPTVSLIRAKAEQKLGHSVNHVLIQCYRGGTDYISEHSDKTLDIAPNTFIANVSLGAQRTMIFRTKRLPRSNSFFESATVPEPRQSCRAPLPHNSMVKMGLVTNMRWLHAIRQDKRMLSEKSPEELAFDGGRISLTFRLIGTFLDKDEIKIWGQGAVAKTKAEARTVLNGVTPESEKMLKAFGTENQSSEFDWQQTYGGGFDVLHISNSRKLFLSGDGVADLRVKILLAEYGIEWVEGKLSPSFNWKDGNSSENPPPIPEDLPVKFVDNDLSKSTIVGDLAILLYLDTVYAQNPGAKPRSQADLAQQFTRFHQCSTLLEKWRAVPFSIKPFNREMELWEAHATETPFIAGSALSVVDFALWPILHEIHGEWPDLGGHGKLFTYYRNLSKLESIKNVAYPGDGPTETTA</sequence>
<dbReference type="InterPro" id="IPR005123">
    <property type="entry name" value="Oxoglu/Fe-dep_dioxygenase_dom"/>
</dbReference>
<feature type="compositionally biased region" description="Basic residues" evidence="2">
    <location>
        <begin position="371"/>
        <end position="381"/>
    </location>
</feature>
<dbReference type="Proteomes" id="UP000254866">
    <property type="component" value="Unassembled WGS sequence"/>
</dbReference>
<protein>
    <recommendedName>
        <fullName evidence="7">Fe2OG dioxygenase domain-containing protein</fullName>
    </recommendedName>
</protein>
<dbReference type="CDD" id="cd00299">
    <property type="entry name" value="GST_C_family"/>
    <property type="match status" value="1"/>
</dbReference>
<dbReference type="Pfam" id="PF00857">
    <property type="entry name" value="Isochorismatase"/>
    <property type="match status" value="1"/>
</dbReference>
<comment type="similarity">
    <text evidence="1">Belongs to the isochorismatase family.</text>
</comment>
<dbReference type="SUPFAM" id="SSF52499">
    <property type="entry name" value="Isochorismatase-like hydrolases"/>
    <property type="match status" value="1"/>
</dbReference>
<feature type="domain" description="Fe2OG dioxygenase" evidence="4">
    <location>
        <begin position="580"/>
        <end position="703"/>
    </location>
</feature>
<feature type="region of interest" description="Disordered" evidence="2">
    <location>
        <begin position="308"/>
        <end position="404"/>
    </location>
</feature>
<feature type="compositionally biased region" description="Low complexity" evidence="2">
    <location>
        <begin position="336"/>
        <end position="345"/>
    </location>
</feature>
<dbReference type="Pfam" id="PF24470">
    <property type="entry name" value="Thiored_Isochorism"/>
    <property type="match status" value="1"/>
</dbReference>
<dbReference type="GO" id="GO:0051213">
    <property type="term" value="F:dioxygenase activity"/>
    <property type="evidence" value="ECO:0007669"/>
    <property type="project" value="InterPro"/>
</dbReference>
<dbReference type="InterPro" id="IPR037151">
    <property type="entry name" value="AlkB-like_sf"/>
</dbReference>
<feature type="domain" description="GST N-terminal" evidence="3">
    <location>
        <begin position="770"/>
        <end position="856"/>
    </location>
</feature>
<evidence type="ECO:0008006" key="7">
    <source>
        <dbReference type="Google" id="ProtNLM"/>
    </source>
</evidence>
<dbReference type="InterPro" id="IPR036282">
    <property type="entry name" value="Glutathione-S-Trfase_C_sf"/>
</dbReference>
<dbReference type="SUPFAM" id="SSF51197">
    <property type="entry name" value="Clavaminate synthase-like"/>
    <property type="match status" value="1"/>
</dbReference>
<feature type="compositionally biased region" description="Polar residues" evidence="2">
    <location>
        <begin position="441"/>
        <end position="451"/>
    </location>
</feature>
<dbReference type="Gene3D" id="1.20.1050.10">
    <property type="match status" value="1"/>
</dbReference>
<dbReference type="InterPro" id="IPR032854">
    <property type="entry name" value="ALKBH3"/>
</dbReference>
<dbReference type="InterPro" id="IPR036380">
    <property type="entry name" value="Isochorismatase-like_sf"/>
</dbReference>
<dbReference type="RefSeq" id="XP_031871739.1">
    <property type="nucleotide sequence ID" value="XM_032012046.1"/>
</dbReference>
<dbReference type="InterPro" id="IPR004045">
    <property type="entry name" value="Glutathione_S-Trfase_N"/>
</dbReference>
<dbReference type="InterPro" id="IPR027450">
    <property type="entry name" value="AlkB-like"/>
</dbReference>
<dbReference type="PANTHER" id="PTHR31212:SF5">
    <property type="entry name" value="ISOCHORISMATASE FAMILY PROTEIN FAMILY (AFU_ORTHOLOGUE AFUA_3G14500)"/>
    <property type="match status" value="1"/>
</dbReference>
<comment type="caution">
    <text evidence="5">The sequence shown here is derived from an EMBL/GenBank/DDBJ whole genome shotgun (WGS) entry which is preliminary data.</text>
</comment>
<dbReference type="PANTHER" id="PTHR31212">
    <property type="entry name" value="ALPHA-KETOGLUTARATE-DEPENDENT DIOXYGENASE ALKB HOMOLOG 3"/>
    <property type="match status" value="1"/>
</dbReference>
<feature type="compositionally biased region" description="Polar residues" evidence="2">
    <location>
        <begin position="312"/>
        <end position="328"/>
    </location>
</feature>
<proteinExistence type="inferred from homology"/>
<evidence type="ECO:0000256" key="2">
    <source>
        <dbReference type="SAM" id="MobiDB-lite"/>
    </source>
</evidence>
<feature type="region of interest" description="Disordered" evidence="2">
    <location>
        <begin position="424"/>
        <end position="488"/>
    </location>
</feature>
<dbReference type="CDD" id="cd00431">
    <property type="entry name" value="cysteine_hydrolases"/>
    <property type="match status" value="1"/>
</dbReference>
<evidence type="ECO:0000313" key="5">
    <source>
        <dbReference type="EMBL" id="RDL39083.1"/>
    </source>
</evidence>
<dbReference type="PROSITE" id="PS50404">
    <property type="entry name" value="GST_NTER"/>
    <property type="match status" value="1"/>
</dbReference>
<dbReference type="PROSITE" id="PS51471">
    <property type="entry name" value="FE2OG_OXY"/>
    <property type="match status" value="1"/>
</dbReference>
<evidence type="ECO:0000256" key="1">
    <source>
        <dbReference type="ARBA" id="ARBA00006336"/>
    </source>
</evidence>
<dbReference type="Gene3D" id="2.60.120.590">
    <property type="entry name" value="Alpha-ketoglutarate-dependent dioxygenase AlkB-like"/>
    <property type="match status" value="1"/>
</dbReference>
<name>A0A370TU72_9HELO</name>
<evidence type="ECO:0000313" key="6">
    <source>
        <dbReference type="Proteomes" id="UP000254866"/>
    </source>
</evidence>
<evidence type="ECO:0000259" key="4">
    <source>
        <dbReference type="PROSITE" id="PS51471"/>
    </source>
</evidence>
<dbReference type="EMBL" id="NPIC01000002">
    <property type="protein sequence ID" value="RDL39083.1"/>
    <property type="molecule type" value="Genomic_DNA"/>
</dbReference>
<accession>A0A370TU72</accession>
<dbReference type="Gene3D" id="3.40.50.850">
    <property type="entry name" value="Isochorismatase-like"/>
    <property type="match status" value="1"/>
</dbReference>
<dbReference type="GO" id="GO:0006307">
    <property type="term" value="P:DNA alkylation repair"/>
    <property type="evidence" value="ECO:0007669"/>
    <property type="project" value="InterPro"/>
</dbReference>
<dbReference type="Pfam" id="PF13532">
    <property type="entry name" value="2OG-FeII_Oxy_2"/>
    <property type="match status" value="1"/>
</dbReference>
<dbReference type="InterPro" id="IPR000868">
    <property type="entry name" value="Isochorismatase-like_dom"/>
</dbReference>
<gene>
    <name evidence="5" type="ORF">BP5553_03423</name>
</gene>
<keyword evidence="6" id="KW-1185">Reference proteome</keyword>
<dbReference type="AlphaFoldDB" id="A0A370TU72"/>
<reference evidence="5 6" key="1">
    <citation type="journal article" date="2018" name="IMA Fungus">
        <title>IMA Genome-F 9: Draft genome sequence of Annulohypoxylon stygium, Aspergillus mulundensis, Berkeleyomyces basicola (syn. Thielaviopsis basicola), Ceratocystis smalleyi, two Cercospora beticola strains, Coleophoma cylindrospora, Fusarium fracticaudum, Phialophora cf. hyalina, and Morchella septimelata.</title>
        <authorList>
            <person name="Wingfield B.D."/>
            <person name="Bills G.F."/>
            <person name="Dong Y."/>
            <person name="Huang W."/>
            <person name="Nel W.J."/>
            <person name="Swalarsk-Parry B.S."/>
            <person name="Vaghefi N."/>
            <person name="Wilken P.M."/>
            <person name="An Z."/>
            <person name="de Beer Z.W."/>
            <person name="De Vos L."/>
            <person name="Chen L."/>
            <person name="Duong T.A."/>
            <person name="Gao Y."/>
            <person name="Hammerbacher A."/>
            <person name="Kikkert J.R."/>
            <person name="Li Y."/>
            <person name="Li H."/>
            <person name="Li K."/>
            <person name="Li Q."/>
            <person name="Liu X."/>
            <person name="Ma X."/>
            <person name="Naidoo K."/>
            <person name="Pethybridge S.J."/>
            <person name="Sun J."/>
            <person name="Steenkamp E.T."/>
            <person name="van der Nest M.A."/>
            <person name="van Wyk S."/>
            <person name="Wingfield M.J."/>
            <person name="Xiong C."/>
            <person name="Yue Q."/>
            <person name="Zhang X."/>
        </authorList>
    </citation>
    <scope>NUCLEOTIDE SEQUENCE [LARGE SCALE GENOMIC DNA]</scope>
    <source>
        <strain evidence="5 6">BP 5553</strain>
    </source>
</reference>
<evidence type="ECO:0000259" key="3">
    <source>
        <dbReference type="PROSITE" id="PS50404"/>
    </source>
</evidence>
<feature type="compositionally biased region" description="Basic and acidic residues" evidence="2">
    <location>
        <begin position="460"/>
        <end position="487"/>
    </location>
</feature>
<dbReference type="STRING" id="2656787.A0A370TU72"/>
<dbReference type="SUPFAM" id="SSF47616">
    <property type="entry name" value="GST C-terminal domain-like"/>
    <property type="match status" value="1"/>
</dbReference>
<dbReference type="GeneID" id="43596272"/>
<dbReference type="OrthoDB" id="445341at2759"/>